<dbReference type="GO" id="GO:0000271">
    <property type="term" value="P:polysaccharide biosynthetic process"/>
    <property type="evidence" value="ECO:0007669"/>
    <property type="project" value="InterPro"/>
</dbReference>
<dbReference type="RefSeq" id="WP_062144682.1">
    <property type="nucleotide sequence ID" value="NZ_LHZY01000090.1"/>
</dbReference>
<evidence type="ECO:0000313" key="3">
    <source>
        <dbReference type="Proteomes" id="UP000075312"/>
    </source>
</evidence>
<sequence length="446" mass="50280">MERKPFPVAVELPTDWFRNPIDGTRHRIFLTNVLGSLSKAVPDIHVSDVPWGNDFVERVPPENGVLFSFHSVGNVTNVWRLKESAVPPLYAIDRSGHSGWSEIANSAELQEKARSYDIVKSREVIERYKNNFLKNRSSKYDQPASTETLPSSYVFIPLQVQSDPVVQFANIDVITLVTEAARVAKQRGIHVVVKRHPFCDSTTVEALLTETSESNLFFHVSSGNIHTLIEHSLSVLAINSGVGLEALIHGKPVYGCGLSEWYPASHQITGPAQIEQAFRAEQPAQDNASISYIAYLLSEYWVDGLDYEAVCRRIKDCLEEFSQQSAAVQIASEDMQNEQIPALRKSGRLGDIERQLIQSTLDLKYFRQKLEGLEEENVRLSRELRDEKTAFRAADNDRRDKVAQITALNKASSLLNAQLAENKKQLKKLRDHPIRNAIESLIHNPR</sequence>
<dbReference type="EMBL" id="LHZY01000090">
    <property type="protein sequence ID" value="KXV70126.1"/>
    <property type="molecule type" value="Genomic_DNA"/>
</dbReference>
<keyword evidence="1" id="KW-0175">Coiled coil</keyword>
<evidence type="ECO:0000256" key="1">
    <source>
        <dbReference type="SAM" id="Coils"/>
    </source>
</evidence>
<name>A0A149UQW1_9PROT</name>
<dbReference type="Proteomes" id="UP000075312">
    <property type="component" value="Unassembled WGS sequence"/>
</dbReference>
<evidence type="ECO:0008006" key="4">
    <source>
        <dbReference type="Google" id="ProtNLM"/>
    </source>
</evidence>
<evidence type="ECO:0000313" key="2">
    <source>
        <dbReference type="EMBL" id="KXV70126.1"/>
    </source>
</evidence>
<organism evidence="2 3">
    <name type="scientific">Acetobacter cerevisiae</name>
    <dbReference type="NCBI Taxonomy" id="178900"/>
    <lineage>
        <taxon>Bacteria</taxon>
        <taxon>Pseudomonadati</taxon>
        <taxon>Pseudomonadota</taxon>
        <taxon>Alphaproteobacteria</taxon>
        <taxon>Acetobacterales</taxon>
        <taxon>Acetobacteraceae</taxon>
        <taxon>Acetobacter</taxon>
    </lineage>
</organism>
<dbReference type="AlphaFoldDB" id="A0A149UQW1"/>
<dbReference type="GO" id="GO:0015774">
    <property type="term" value="P:polysaccharide transport"/>
    <property type="evidence" value="ECO:0007669"/>
    <property type="project" value="InterPro"/>
</dbReference>
<comment type="caution">
    <text evidence="2">The sequence shown here is derived from an EMBL/GenBank/DDBJ whole genome shotgun (WGS) entry which is preliminary data.</text>
</comment>
<proteinExistence type="predicted"/>
<protein>
    <recommendedName>
        <fullName evidence="4">Capsule biosynthesis protein</fullName>
    </recommendedName>
</protein>
<reference evidence="2 3" key="1">
    <citation type="submission" date="2015-06" db="EMBL/GenBank/DDBJ databases">
        <title>Improved classification and identification of acetic acid bacteria using matrix-assisted laser desorption/ionization time-of-flight mass spectrometry; Gluconobacter nephelii and Gluconobacter uchimurae are later heterotypic synonyms of Gluconobacter japonicus and Gluconobacter oxydans, respectively.</title>
        <authorList>
            <person name="Li L."/>
            <person name="Cleenwerck I."/>
            <person name="De Vuyst L."/>
            <person name="Vandamme P."/>
        </authorList>
    </citation>
    <scope>NUCLEOTIDE SEQUENCE [LARGE SCALE GENOMIC DNA]</scope>
    <source>
        <strain evidence="2 3">LMG 1608</strain>
    </source>
</reference>
<feature type="coiled-coil region" evidence="1">
    <location>
        <begin position="363"/>
        <end position="390"/>
    </location>
</feature>
<dbReference type="InterPro" id="IPR007833">
    <property type="entry name" value="Capsule_polysaccharide_synth"/>
</dbReference>
<dbReference type="Pfam" id="PF05159">
    <property type="entry name" value="Capsule_synth"/>
    <property type="match status" value="1"/>
</dbReference>
<accession>A0A149UQW1</accession>
<gene>
    <name evidence="2" type="ORF">AD952_13700</name>
</gene>
<dbReference type="PATRIC" id="fig|178900.6.peg.3076"/>